<dbReference type="PANTHER" id="PTHR43270">
    <property type="entry name" value="BETA-ALA-HIS DIPEPTIDASE"/>
    <property type="match status" value="1"/>
</dbReference>
<feature type="binding site" description="in other chain" evidence="7">
    <location>
        <position position="453"/>
    </location>
    <ligand>
        <name>substrate</name>
        <note>ligand shared between homodimeric partners</note>
    </ligand>
</feature>
<dbReference type="InterPro" id="IPR001261">
    <property type="entry name" value="ArgE/DapE_CS"/>
</dbReference>
<evidence type="ECO:0000256" key="4">
    <source>
        <dbReference type="ARBA" id="ARBA00022801"/>
    </source>
</evidence>
<feature type="binding site" evidence="8">
    <location>
        <position position="203"/>
    </location>
    <ligand>
        <name>Mn(2+)</name>
        <dbReference type="ChEBI" id="CHEBI:29035"/>
        <label>2</label>
    </ligand>
</feature>
<feature type="binding site" evidence="7">
    <location>
        <position position="236"/>
    </location>
    <ligand>
        <name>substrate</name>
        <note>ligand shared between homodimeric partners</note>
    </ligand>
</feature>
<dbReference type="Gene3D" id="3.40.630.10">
    <property type="entry name" value="Zn peptidases"/>
    <property type="match status" value="1"/>
</dbReference>
<dbReference type="EMBL" id="HBUF01342394">
    <property type="protein sequence ID" value="CAG6705374.1"/>
    <property type="molecule type" value="Transcribed_RNA"/>
</dbReference>
<feature type="binding site" evidence="7">
    <location>
        <position position="338"/>
    </location>
    <ligand>
        <name>substrate</name>
        <note>ligand shared between homodimeric partners</note>
    </ligand>
</feature>
<dbReference type="InterPro" id="IPR011650">
    <property type="entry name" value="Peptidase_M20_dimer"/>
</dbReference>
<feature type="domain" description="Peptidase M20 dimerisation" evidence="10">
    <location>
        <begin position="217"/>
        <end position="375"/>
    </location>
</feature>
<evidence type="ECO:0000256" key="9">
    <source>
        <dbReference type="PIRSR" id="PIRSR037242-4"/>
    </source>
</evidence>
<feature type="binding site" evidence="8">
    <location>
        <position position="453"/>
    </location>
    <ligand>
        <name>Mn(2+)</name>
        <dbReference type="ChEBI" id="CHEBI:29035"/>
        <label>1</label>
    </ligand>
</feature>
<evidence type="ECO:0000256" key="7">
    <source>
        <dbReference type="PIRSR" id="PIRSR037242-2"/>
    </source>
</evidence>
<reference evidence="11" key="1">
    <citation type="submission" date="2021-05" db="EMBL/GenBank/DDBJ databases">
        <authorList>
            <person name="Alioto T."/>
            <person name="Alioto T."/>
            <person name="Gomez Garrido J."/>
        </authorList>
    </citation>
    <scope>NUCLEOTIDE SEQUENCE</scope>
</reference>
<sequence length="496" mass="55788">MAQSSEASVDYLTEISDYIESNRKKFIDNLKEAVAIESISSSAQHRIQTTNMVHYMADKLKQLGASVEICDIGDQTLPSGESIKLPPVILGFLGADKAKRTVLVYGHLDVQPAEKEDGWNTEPFKLTLQNDKLYGRGASDDKGPVLGWLHAIEAFQQTKKDVPVNIKFCFEAMEESGSQGLEPLLKERQTSFFSDVDFVCISDNYWLSTTKPCLTYGLRGMCYFCVEVECASKDLHSGLFGGSVHEAMTDLMYIMNRLVEPNGRILVPCIYKDVEPLGEDEDKLYEKIEFDTEAFRTAIDHSKLTKPDKTQVLMSRWRYPSLSIHGIEGAFSGPGGKTVIPAKVTGKFSLRIVPDQTPHCVEKYVLDYLNTLWKQRESPNKFKAYMLDSGKPWRTNPEHPQYKAAARATQYVYNVEPDLTREGGSIPITLTFEEVTGKNVLLLPMGASDDGAHSQNEKIDVRNYIEGTKLLAAYLYEVSKISEEELSEHGKKWEEK</sequence>
<dbReference type="InterPro" id="IPR017153">
    <property type="entry name" value="CNDP/DUG1"/>
</dbReference>
<dbReference type="GO" id="GO:0070573">
    <property type="term" value="F:metallodipeptidase activity"/>
    <property type="evidence" value="ECO:0007669"/>
    <property type="project" value="InterPro"/>
</dbReference>
<keyword evidence="2" id="KW-0645">Protease</keyword>
<dbReference type="CDD" id="cd05676">
    <property type="entry name" value="M20_dipept_like_CNDP"/>
    <property type="match status" value="1"/>
</dbReference>
<keyword evidence="5" id="KW-0482">Metalloprotease</keyword>
<keyword evidence="3 8" id="KW-0479">Metal-binding</keyword>
<dbReference type="Gene3D" id="3.30.70.360">
    <property type="match status" value="1"/>
</dbReference>
<evidence type="ECO:0000259" key="10">
    <source>
        <dbReference type="Pfam" id="PF07687"/>
    </source>
</evidence>
<dbReference type="SUPFAM" id="SSF53187">
    <property type="entry name" value="Zn-dependent exopeptidases"/>
    <property type="match status" value="1"/>
</dbReference>
<evidence type="ECO:0000256" key="5">
    <source>
        <dbReference type="ARBA" id="ARBA00023049"/>
    </source>
</evidence>
<dbReference type="PROSITE" id="PS00759">
    <property type="entry name" value="ARGE_DAPE_CPG2_2"/>
    <property type="match status" value="1"/>
</dbReference>
<evidence type="ECO:0000256" key="8">
    <source>
        <dbReference type="PIRSR" id="PIRSR037242-3"/>
    </source>
</evidence>
<dbReference type="Pfam" id="PF07687">
    <property type="entry name" value="M20_dimer"/>
    <property type="match status" value="1"/>
</dbReference>
<dbReference type="AlphaFoldDB" id="A0A8D8UIL4"/>
<comment type="similarity">
    <text evidence="1">Belongs to the peptidase M20A family.</text>
</comment>
<accession>A0A8D8UIL4</accession>
<evidence type="ECO:0000256" key="6">
    <source>
        <dbReference type="PIRSR" id="PIRSR037242-1"/>
    </source>
</evidence>
<comment type="cofactor">
    <cofactor evidence="8">
        <name>Mn(2+)</name>
        <dbReference type="ChEBI" id="CHEBI:29035"/>
    </cofactor>
    <text evidence="8">Binds 2 manganese ions per subunit.</text>
</comment>
<keyword evidence="8" id="KW-0464">Manganese</keyword>
<dbReference type="PIRSF" id="PIRSF037242">
    <property type="entry name" value="CNDP_dipeptidase"/>
    <property type="match status" value="1"/>
</dbReference>
<feature type="binding site" description="in other chain" evidence="7">
    <location>
        <position position="203"/>
    </location>
    <ligand>
        <name>substrate</name>
        <note>ligand shared between homodimeric partners</note>
    </ligand>
</feature>
<proteinExistence type="inferred from homology"/>
<evidence type="ECO:0000256" key="2">
    <source>
        <dbReference type="ARBA" id="ARBA00022670"/>
    </source>
</evidence>
<dbReference type="InterPro" id="IPR051458">
    <property type="entry name" value="Cyt/Met_Dipeptidase"/>
</dbReference>
<dbReference type="EMBL" id="HBUF01342395">
    <property type="protein sequence ID" value="CAG6705375.1"/>
    <property type="molecule type" value="Transcribed_RNA"/>
</dbReference>
<dbReference type="InterPro" id="IPR002933">
    <property type="entry name" value="Peptidase_M20"/>
</dbReference>
<dbReference type="GO" id="GO:0006508">
    <property type="term" value="P:proteolysis"/>
    <property type="evidence" value="ECO:0007669"/>
    <property type="project" value="UniProtKB-KW"/>
</dbReference>
<dbReference type="Pfam" id="PF01546">
    <property type="entry name" value="Peptidase_M20"/>
    <property type="match status" value="1"/>
</dbReference>
<name>A0A8D8UIL4_9HEMI</name>
<protein>
    <submittedName>
        <fullName evidence="11">Cytosolic non-specific dipeptidase</fullName>
    </submittedName>
</protein>
<feature type="binding site" description="in other chain" evidence="7">
    <location>
        <position position="425"/>
    </location>
    <ligand>
        <name>substrate</name>
        <note>ligand shared between homodimeric partners</note>
    </ligand>
</feature>
<organism evidence="11">
    <name type="scientific">Cacopsylla melanoneura</name>
    <dbReference type="NCBI Taxonomy" id="428564"/>
    <lineage>
        <taxon>Eukaryota</taxon>
        <taxon>Metazoa</taxon>
        <taxon>Ecdysozoa</taxon>
        <taxon>Arthropoda</taxon>
        <taxon>Hexapoda</taxon>
        <taxon>Insecta</taxon>
        <taxon>Pterygota</taxon>
        <taxon>Neoptera</taxon>
        <taxon>Paraneoptera</taxon>
        <taxon>Hemiptera</taxon>
        <taxon>Sternorrhyncha</taxon>
        <taxon>Psylloidea</taxon>
        <taxon>Psyllidae</taxon>
        <taxon>Psyllinae</taxon>
        <taxon>Cacopsylla</taxon>
    </lineage>
</organism>
<dbReference type="PANTHER" id="PTHR43270:SF4">
    <property type="entry name" value="CARNOSINE DIPEPTIDASE 2, ISOFORM A"/>
    <property type="match status" value="1"/>
</dbReference>
<feature type="binding site" evidence="8">
    <location>
        <position position="175"/>
    </location>
    <ligand>
        <name>Mn(2+)</name>
        <dbReference type="ChEBI" id="CHEBI:29035"/>
        <label>1</label>
    </ligand>
</feature>
<feature type="active site" description="Proton acceptor" evidence="6">
    <location>
        <position position="174"/>
    </location>
</feature>
<feature type="active site" evidence="6">
    <location>
        <position position="109"/>
    </location>
</feature>
<dbReference type="EMBL" id="HBUF01342396">
    <property type="protein sequence ID" value="CAG6705376.1"/>
    <property type="molecule type" value="Transcribed_RNA"/>
</dbReference>
<evidence type="ECO:0000256" key="1">
    <source>
        <dbReference type="ARBA" id="ARBA00006247"/>
    </source>
</evidence>
<feature type="binding site" evidence="8">
    <location>
        <position position="107"/>
    </location>
    <ligand>
        <name>Mn(2+)</name>
        <dbReference type="ChEBI" id="CHEBI:29035"/>
        <label>2</label>
    </ligand>
</feature>
<feature type="binding site" description="in other chain" evidence="7">
    <location>
        <position position="351"/>
    </location>
    <ligand>
        <name>substrate</name>
        <note>ligand shared between homodimeric partners</note>
    </ligand>
</feature>
<evidence type="ECO:0000313" key="11">
    <source>
        <dbReference type="EMBL" id="CAG6705375.1"/>
    </source>
</evidence>
<evidence type="ECO:0000256" key="3">
    <source>
        <dbReference type="ARBA" id="ARBA00022723"/>
    </source>
</evidence>
<keyword evidence="4" id="KW-0378">Hydrolase</keyword>
<feature type="site" description="Important for catalytic activity" evidence="9">
    <location>
        <position position="236"/>
    </location>
</feature>
<dbReference type="GO" id="GO:0046872">
    <property type="term" value="F:metal ion binding"/>
    <property type="evidence" value="ECO:0007669"/>
    <property type="project" value="UniProtKB-KW"/>
</dbReference>
<feature type="binding site" evidence="8">
    <location>
        <position position="140"/>
    </location>
    <ligand>
        <name>Mn(2+)</name>
        <dbReference type="ChEBI" id="CHEBI:29035"/>
        <label>2</label>
    </ligand>
</feature>
<feature type="binding site" evidence="8">
    <location>
        <position position="140"/>
    </location>
    <ligand>
        <name>Mn(2+)</name>
        <dbReference type="ChEBI" id="CHEBI:29035"/>
        <label>1</label>
    </ligand>
</feature>